<evidence type="ECO:0000313" key="2">
    <source>
        <dbReference type="Proteomes" id="UP001234178"/>
    </source>
</evidence>
<accession>A0ABQ9ZUQ0</accession>
<gene>
    <name evidence="1" type="ORF">OUZ56_031615</name>
</gene>
<sequence length="183" mass="20813">MQNSVLFCRHSVTRVGVCLCMQIRQEKKRKIPQEWDFQEGLCVKKRRLAAALLKAKIKAKVALQRRNVTSDETEWRKGYCKRVTEREGKVKRASNTKSFAIPCGPCLDTLLMIFGHELLIEAYLKLAALWAESNKIALDGKGLRRDRMMAVGSLEILGEEDDRKLIHPSQSFEISGEVKPQGV</sequence>
<comment type="caution">
    <text evidence="1">The sequence shown here is derived from an EMBL/GenBank/DDBJ whole genome shotgun (WGS) entry which is preliminary data.</text>
</comment>
<dbReference type="EMBL" id="JAOYFB010000005">
    <property type="protein sequence ID" value="KAK4016653.1"/>
    <property type="molecule type" value="Genomic_DNA"/>
</dbReference>
<name>A0ABQ9ZUQ0_9CRUS</name>
<protein>
    <submittedName>
        <fullName evidence="1">Uncharacterized protein</fullName>
    </submittedName>
</protein>
<organism evidence="1 2">
    <name type="scientific">Daphnia magna</name>
    <dbReference type="NCBI Taxonomy" id="35525"/>
    <lineage>
        <taxon>Eukaryota</taxon>
        <taxon>Metazoa</taxon>
        <taxon>Ecdysozoa</taxon>
        <taxon>Arthropoda</taxon>
        <taxon>Crustacea</taxon>
        <taxon>Branchiopoda</taxon>
        <taxon>Diplostraca</taxon>
        <taxon>Cladocera</taxon>
        <taxon>Anomopoda</taxon>
        <taxon>Daphniidae</taxon>
        <taxon>Daphnia</taxon>
    </lineage>
</organism>
<proteinExistence type="predicted"/>
<evidence type="ECO:0000313" key="1">
    <source>
        <dbReference type="EMBL" id="KAK4016653.1"/>
    </source>
</evidence>
<reference evidence="1 2" key="1">
    <citation type="journal article" date="2023" name="Nucleic Acids Res.">
        <title>The hologenome of Daphnia magna reveals possible DNA methylation and microbiome-mediated evolution of the host genome.</title>
        <authorList>
            <person name="Chaturvedi A."/>
            <person name="Li X."/>
            <person name="Dhandapani V."/>
            <person name="Marshall H."/>
            <person name="Kissane S."/>
            <person name="Cuenca-Cambronero M."/>
            <person name="Asole G."/>
            <person name="Calvet F."/>
            <person name="Ruiz-Romero M."/>
            <person name="Marangio P."/>
            <person name="Guigo R."/>
            <person name="Rago D."/>
            <person name="Mirbahai L."/>
            <person name="Eastwood N."/>
            <person name="Colbourne J.K."/>
            <person name="Zhou J."/>
            <person name="Mallon E."/>
            <person name="Orsini L."/>
        </authorList>
    </citation>
    <scope>NUCLEOTIDE SEQUENCE [LARGE SCALE GENOMIC DNA]</scope>
    <source>
        <strain evidence="1">LRV0_1</strain>
    </source>
</reference>
<dbReference type="Proteomes" id="UP001234178">
    <property type="component" value="Unassembled WGS sequence"/>
</dbReference>
<keyword evidence="2" id="KW-1185">Reference proteome</keyword>